<proteinExistence type="inferred from homology"/>
<evidence type="ECO:0000256" key="4">
    <source>
        <dbReference type="ARBA" id="ARBA00023004"/>
    </source>
</evidence>
<dbReference type="InterPro" id="IPR036388">
    <property type="entry name" value="WH-like_DNA-bd_sf"/>
</dbReference>
<comment type="subcellular location">
    <subcellularLocation>
        <location evidence="1">Cytoplasm</location>
    </subcellularLocation>
</comment>
<comment type="similarity">
    <text evidence="2">Belongs to the DtxR/MntR family.</text>
</comment>
<evidence type="ECO:0000259" key="8">
    <source>
        <dbReference type="PROSITE" id="PS50944"/>
    </source>
</evidence>
<evidence type="ECO:0000256" key="7">
    <source>
        <dbReference type="ARBA" id="ARBA00023163"/>
    </source>
</evidence>
<feature type="domain" description="HTH dtxR-type" evidence="8">
    <location>
        <begin position="1"/>
        <end position="64"/>
    </location>
</feature>
<dbReference type="PANTHER" id="PTHR33238:SF10">
    <property type="entry name" value="IRON-DEPENDENT REPRESSOR IDER"/>
    <property type="match status" value="1"/>
</dbReference>
<dbReference type="SMART" id="SM00529">
    <property type="entry name" value="HTH_DTXR"/>
    <property type="match status" value="1"/>
</dbReference>
<dbReference type="InterPro" id="IPR036421">
    <property type="entry name" value="Fe_dep_repressor_sf"/>
</dbReference>
<protein>
    <submittedName>
        <fullName evidence="9">DtxR family Mn-dependent transcriptional regulator</fullName>
    </submittedName>
</protein>
<comment type="caution">
    <text evidence="9">The sequence shown here is derived from an EMBL/GenBank/DDBJ whole genome shotgun (WGS) entry which is preliminary data.</text>
</comment>
<sequence>MSDLIDTTEMYLKTVYSLIEEGTPALRARIVERLGQSGPTVSETIARMERDGLVELDGRQIHFTAQGLNRAAHVMRRHRVAERLMNDVLKLDLERIHDEACRWEHVMSDDVVEKIERFLDSPTTDPFGNPIPDAQAHDPAELSGKAAGLLSLTQVMEGLGDGEKVRVKVARLGEVVQDDPEMIAMVTDLGILPGKELVVSAAQVRTDLGELIEFSPHVRHAVIVERVN</sequence>
<keyword evidence="4" id="KW-0408">Iron</keyword>
<evidence type="ECO:0000256" key="6">
    <source>
        <dbReference type="ARBA" id="ARBA00023125"/>
    </source>
</evidence>
<evidence type="ECO:0000256" key="2">
    <source>
        <dbReference type="ARBA" id="ARBA00007871"/>
    </source>
</evidence>
<dbReference type="RefSeq" id="WP_307014577.1">
    <property type="nucleotide sequence ID" value="NZ_JAUSQW010000001.1"/>
</dbReference>
<dbReference type="InterPro" id="IPR036390">
    <property type="entry name" value="WH_DNA-bd_sf"/>
</dbReference>
<dbReference type="Gene3D" id="1.10.10.10">
    <property type="entry name" value="Winged helix-like DNA-binding domain superfamily/Winged helix DNA-binding domain"/>
    <property type="match status" value="1"/>
</dbReference>
<evidence type="ECO:0000313" key="9">
    <source>
        <dbReference type="EMBL" id="MDP9801167.1"/>
    </source>
</evidence>
<dbReference type="Gene3D" id="2.30.30.90">
    <property type="match status" value="1"/>
</dbReference>
<keyword evidence="7" id="KW-0804">Transcription</keyword>
<dbReference type="Pfam" id="PF01325">
    <property type="entry name" value="Fe_dep_repress"/>
    <property type="match status" value="1"/>
</dbReference>
<organism evidence="9 10">
    <name type="scientific">Arcanobacterium wilhelmae</name>
    <dbReference type="NCBI Taxonomy" id="1803177"/>
    <lineage>
        <taxon>Bacteria</taxon>
        <taxon>Bacillati</taxon>
        <taxon>Actinomycetota</taxon>
        <taxon>Actinomycetes</taxon>
        <taxon>Actinomycetales</taxon>
        <taxon>Actinomycetaceae</taxon>
        <taxon>Arcanobacterium</taxon>
    </lineage>
</organism>
<evidence type="ECO:0000256" key="1">
    <source>
        <dbReference type="ARBA" id="ARBA00004496"/>
    </source>
</evidence>
<keyword evidence="10" id="KW-1185">Reference proteome</keyword>
<evidence type="ECO:0000256" key="3">
    <source>
        <dbReference type="ARBA" id="ARBA00011738"/>
    </source>
</evidence>
<dbReference type="Pfam" id="PF02742">
    <property type="entry name" value="Fe_dep_repr_C"/>
    <property type="match status" value="1"/>
</dbReference>
<dbReference type="SUPFAM" id="SSF50037">
    <property type="entry name" value="C-terminal domain of transcriptional repressors"/>
    <property type="match status" value="1"/>
</dbReference>
<name>A0ABT9NBV7_9ACTO</name>
<dbReference type="Proteomes" id="UP001235966">
    <property type="component" value="Unassembled WGS sequence"/>
</dbReference>
<dbReference type="SUPFAM" id="SSF46785">
    <property type="entry name" value="Winged helix' DNA-binding domain"/>
    <property type="match status" value="1"/>
</dbReference>
<keyword evidence="6" id="KW-0238">DNA-binding</keyword>
<dbReference type="EMBL" id="JAUSQW010000001">
    <property type="protein sequence ID" value="MDP9801167.1"/>
    <property type="molecule type" value="Genomic_DNA"/>
</dbReference>
<dbReference type="PROSITE" id="PS50944">
    <property type="entry name" value="HTH_DTXR"/>
    <property type="match status" value="1"/>
</dbReference>
<keyword evidence="5" id="KW-0805">Transcription regulation</keyword>
<evidence type="ECO:0000313" key="10">
    <source>
        <dbReference type="Proteomes" id="UP001235966"/>
    </source>
</evidence>
<accession>A0ABT9NBV7</accession>
<dbReference type="InterPro" id="IPR050536">
    <property type="entry name" value="DtxR_MntR_Metal-Reg"/>
</dbReference>
<comment type="subunit">
    <text evidence="3">Homodimer.</text>
</comment>
<dbReference type="SUPFAM" id="SSF47979">
    <property type="entry name" value="Iron-dependent repressor protein, dimerization domain"/>
    <property type="match status" value="1"/>
</dbReference>
<dbReference type="InterPro" id="IPR008988">
    <property type="entry name" value="Transcriptional_repressor_C"/>
</dbReference>
<dbReference type="PANTHER" id="PTHR33238">
    <property type="entry name" value="IRON (METAL) DEPENDENT REPRESSOR, DTXR FAMILY"/>
    <property type="match status" value="1"/>
</dbReference>
<gene>
    <name evidence="9" type="ORF">J2S49_001243</name>
</gene>
<dbReference type="InterPro" id="IPR038157">
    <property type="entry name" value="FeoA_core_dom"/>
</dbReference>
<evidence type="ECO:0000256" key="5">
    <source>
        <dbReference type="ARBA" id="ARBA00023015"/>
    </source>
</evidence>
<dbReference type="InterPro" id="IPR022689">
    <property type="entry name" value="Iron_dep_repressor"/>
</dbReference>
<dbReference type="InterPro" id="IPR022687">
    <property type="entry name" value="HTH_DTXR"/>
</dbReference>
<dbReference type="InterPro" id="IPR001367">
    <property type="entry name" value="Fe_dep_repressor"/>
</dbReference>
<reference evidence="9 10" key="1">
    <citation type="submission" date="2023-07" db="EMBL/GenBank/DDBJ databases">
        <title>Sequencing the genomes of 1000 actinobacteria strains.</title>
        <authorList>
            <person name="Klenk H.-P."/>
        </authorList>
    </citation>
    <scope>NUCLEOTIDE SEQUENCE [LARGE SCALE GENOMIC DNA]</scope>
    <source>
        <strain evidence="9 10">DSM 102162</strain>
    </source>
</reference>